<feature type="transmembrane region" description="Helical" evidence="1">
    <location>
        <begin position="81"/>
        <end position="101"/>
    </location>
</feature>
<comment type="caution">
    <text evidence="2">The sequence shown here is derived from an EMBL/GenBank/DDBJ whole genome shotgun (WGS) entry which is preliminary data.</text>
</comment>
<evidence type="ECO:0000313" key="2">
    <source>
        <dbReference type="EMBL" id="GAA3666338.1"/>
    </source>
</evidence>
<dbReference type="Proteomes" id="UP001500752">
    <property type="component" value="Unassembled WGS sequence"/>
</dbReference>
<dbReference type="EMBL" id="BAABEO010000001">
    <property type="protein sequence ID" value="GAA3666338.1"/>
    <property type="molecule type" value="Genomic_DNA"/>
</dbReference>
<feature type="transmembrane region" description="Helical" evidence="1">
    <location>
        <begin position="12"/>
        <end position="31"/>
    </location>
</feature>
<proteinExistence type="predicted"/>
<dbReference type="RefSeq" id="WP_345147729.1">
    <property type="nucleotide sequence ID" value="NZ_BAABEO010000001.1"/>
</dbReference>
<keyword evidence="1" id="KW-1133">Transmembrane helix</keyword>
<accession>A0ABP7BQ26</accession>
<evidence type="ECO:0000313" key="3">
    <source>
        <dbReference type="Proteomes" id="UP001500752"/>
    </source>
</evidence>
<keyword evidence="1" id="KW-0812">Transmembrane</keyword>
<gene>
    <name evidence="2" type="ORF">GCM10023081_01480</name>
</gene>
<sequence length="119" mass="12719">MKTLVRRLTSWHSLVLTAALVLATLTLSVWFTGLRTAAAVASYALAFIHFCGSGWLWRAYTYGNGDYDSPDAWVPGGLSKSMFMLAGFLVLLAASLAITIIDIEQGCPSALTSEPGLCS</sequence>
<name>A0ABP7BQ26_9MICC</name>
<reference evidence="3" key="1">
    <citation type="journal article" date="2019" name="Int. J. Syst. Evol. Microbiol.">
        <title>The Global Catalogue of Microorganisms (GCM) 10K type strain sequencing project: providing services to taxonomists for standard genome sequencing and annotation.</title>
        <authorList>
            <consortium name="The Broad Institute Genomics Platform"/>
            <consortium name="The Broad Institute Genome Sequencing Center for Infectious Disease"/>
            <person name="Wu L."/>
            <person name="Ma J."/>
        </authorList>
    </citation>
    <scope>NUCLEOTIDE SEQUENCE [LARGE SCALE GENOMIC DNA]</scope>
    <source>
        <strain evidence="3">JCM 30742</strain>
    </source>
</reference>
<feature type="transmembrane region" description="Helical" evidence="1">
    <location>
        <begin position="37"/>
        <end position="60"/>
    </location>
</feature>
<protein>
    <submittedName>
        <fullName evidence="2">Uncharacterized protein</fullName>
    </submittedName>
</protein>
<organism evidence="2 3">
    <name type="scientific">Arthrobacter ginkgonis</name>
    <dbReference type="NCBI Taxonomy" id="1630594"/>
    <lineage>
        <taxon>Bacteria</taxon>
        <taxon>Bacillati</taxon>
        <taxon>Actinomycetota</taxon>
        <taxon>Actinomycetes</taxon>
        <taxon>Micrococcales</taxon>
        <taxon>Micrococcaceae</taxon>
        <taxon>Arthrobacter</taxon>
    </lineage>
</organism>
<evidence type="ECO:0000256" key="1">
    <source>
        <dbReference type="SAM" id="Phobius"/>
    </source>
</evidence>
<keyword evidence="1" id="KW-0472">Membrane</keyword>
<keyword evidence="3" id="KW-1185">Reference proteome</keyword>